<dbReference type="KEGG" id="mym:A176_007589"/>
<accession>A0A0H4XQN0</accession>
<dbReference type="AlphaFoldDB" id="A0A0H4XQN0"/>
<protein>
    <submittedName>
        <fullName evidence="1">Uncharacterized protein</fullName>
    </submittedName>
</protein>
<evidence type="ECO:0000313" key="1">
    <source>
        <dbReference type="EMBL" id="AKQ70677.1"/>
    </source>
</evidence>
<dbReference type="EMBL" id="CP012109">
    <property type="protein sequence ID" value="AKQ70677.1"/>
    <property type="molecule type" value="Genomic_DNA"/>
</dbReference>
<reference evidence="1 2" key="1">
    <citation type="journal article" date="2016" name="PLoS ONE">
        <title>Complete Genome Sequence and Comparative Genomics of a Novel Myxobacterium Myxococcus hansupus.</title>
        <authorList>
            <person name="Sharma G."/>
            <person name="Narwani T."/>
            <person name="Subramanian S."/>
        </authorList>
    </citation>
    <scope>NUCLEOTIDE SEQUENCE [LARGE SCALE GENOMIC DNA]</scope>
    <source>
        <strain evidence="2">mixupus</strain>
    </source>
</reference>
<name>A0A0H4XQN0_9BACT</name>
<organism evidence="1 2">
    <name type="scientific">Pseudomyxococcus hansupus</name>
    <dbReference type="NCBI Taxonomy" id="1297742"/>
    <lineage>
        <taxon>Bacteria</taxon>
        <taxon>Pseudomonadati</taxon>
        <taxon>Myxococcota</taxon>
        <taxon>Myxococcia</taxon>
        <taxon>Myxococcales</taxon>
        <taxon>Cystobacterineae</taxon>
        <taxon>Myxococcaceae</taxon>
        <taxon>Pseudomyxococcus</taxon>
    </lineage>
</organism>
<sequence length="54" mass="6035">MAAPHGEGTRVGRVSLRWRRGASGLSEPSRWRWVAPHEALRSVLKLCVKINLAD</sequence>
<proteinExistence type="predicted"/>
<evidence type="ECO:0000313" key="2">
    <source>
        <dbReference type="Proteomes" id="UP000009026"/>
    </source>
</evidence>
<gene>
    <name evidence="1" type="ORF">A176_007589</name>
</gene>
<dbReference type="STRING" id="1297742.A176_007589"/>
<dbReference type="PATRIC" id="fig|1297742.4.peg.7721"/>
<dbReference type="Proteomes" id="UP000009026">
    <property type="component" value="Chromosome"/>
</dbReference>
<keyword evidence="2" id="KW-1185">Reference proteome</keyword>